<comment type="subcellular location">
    <subcellularLocation>
        <location evidence="7">Cell membrane</location>
        <topology evidence="7">Single-pass membrane protein</topology>
    </subcellularLocation>
</comment>
<comment type="similarity">
    <text evidence="7">Belongs to the transglycosylase MltG family.</text>
</comment>
<dbReference type="Gene3D" id="3.30.1490.480">
    <property type="entry name" value="Endolytic murein transglycosylase"/>
    <property type="match status" value="1"/>
</dbReference>
<dbReference type="GO" id="GO:0008932">
    <property type="term" value="F:lytic endotransglycosylase activity"/>
    <property type="evidence" value="ECO:0007669"/>
    <property type="project" value="UniProtKB-UniRule"/>
</dbReference>
<dbReference type="Proteomes" id="UP000886124">
    <property type="component" value="Unassembled WGS sequence"/>
</dbReference>
<evidence type="ECO:0000256" key="5">
    <source>
        <dbReference type="ARBA" id="ARBA00023239"/>
    </source>
</evidence>
<dbReference type="CDD" id="cd08010">
    <property type="entry name" value="MltG_like"/>
    <property type="match status" value="1"/>
</dbReference>
<reference evidence="8" key="1">
    <citation type="journal article" date="2020" name="mSystems">
        <title>Genome- and Community-Level Interaction Insights into Carbon Utilization and Element Cycling Functions of Hydrothermarchaeota in Hydrothermal Sediment.</title>
        <authorList>
            <person name="Zhou Z."/>
            <person name="Liu Y."/>
            <person name="Xu W."/>
            <person name="Pan J."/>
            <person name="Luo Z.H."/>
            <person name="Li M."/>
        </authorList>
    </citation>
    <scope>NUCLEOTIDE SEQUENCE [LARGE SCALE GENOMIC DNA]</scope>
    <source>
        <strain evidence="8">HyVt-527</strain>
    </source>
</reference>
<dbReference type="NCBIfam" id="TIGR00247">
    <property type="entry name" value="endolytic transglycosylase MltG"/>
    <property type="match status" value="1"/>
</dbReference>
<keyword evidence="2 7" id="KW-0812">Transmembrane</keyword>
<gene>
    <name evidence="7 8" type="primary">mltG</name>
    <name evidence="8" type="ORF">ENJ89_03885</name>
</gene>
<evidence type="ECO:0000313" key="8">
    <source>
        <dbReference type="EMBL" id="HHJ52312.1"/>
    </source>
</evidence>
<dbReference type="Pfam" id="PF02618">
    <property type="entry name" value="YceG"/>
    <property type="match status" value="1"/>
</dbReference>
<evidence type="ECO:0000256" key="6">
    <source>
        <dbReference type="ARBA" id="ARBA00023316"/>
    </source>
</evidence>
<organism evidence="8">
    <name type="scientific">Caldithrix abyssi</name>
    <dbReference type="NCBI Taxonomy" id="187145"/>
    <lineage>
        <taxon>Bacteria</taxon>
        <taxon>Pseudomonadati</taxon>
        <taxon>Calditrichota</taxon>
        <taxon>Calditrichia</taxon>
        <taxon>Calditrichales</taxon>
        <taxon>Calditrichaceae</taxon>
        <taxon>Caldithrix</taxon>
    </lineage>
</organism>
<feature type="transmembrane region" description="Helical" evidence="7">
    <location>
        <begin position="12"/>
        <end position="30"/>
    </location>
</feature>
<dbReference type="GO" id="GO:0005886">
    <property type="term" value="C:plasma membrane"/>
    <property type="evidence" value="ECO:0007669"/>
    <property type="project" value="UniProtKB-SubCell"/>
</dbReference>
<dbReference type="EMBL" id="DROD01000259">
    <property type="protein sequence ID" value="HHJ52312.1"/>
    <property type="molecule type" value="Genomic_DNA"/>
</dbReference>
<evidence type="ECO:0000256" key="7">
    <source>
        <dbReference type="HAMAP-Rule" id="MF_02065"/>
    </source>
</evidence>
<protein>
    <recommendedName>
        <fullName evidence="7">Endolytic murein transglycosylase</fullName>
        <ecNumber evidence="7">4.2.2.29</ecNumber>
    </recommendedName>
    <alternativeName>
        <fullName evidence="7">Peptidoglycan lytic transglycosylase</fullName>
    </alternativeName>
    <alternativeName>
        <fullName evidence="7">Peptidoglycan polymerization terminase</fullName>
    </alternativeName>
</protein>
<evidence type="ECO:0000256" key="2">
    <source>
        <dbReference type="ARBA" id="ARBA00022692"/>
    </source>
</evidence>
<proteinExistence type="inferred from homology"/>
<sequence length="352" mass="40315">MFKELSGRTKSILIIILLLPLFVMDVVHYFKLPEDTVSEVKETVLFPRGATLQQIADSLQAHHLVQNPGRFLFWIRMFGLEKNIRAGKFSIPFGLNEAQLAKYLGRARPGNIRVTLIEGWSTERICRRLSKKLHLSLTKLDSLANDKEFCRKLSVPAETLTGYLLPNTYDLPFGMTEEEVLSFLVDNTLAIFKPDSVREAMKRLNFSVHQTLTLASIVEGEAVLDKERPIIASVYLNRLKRGMRLQADPTIQFLIPDGPRRLLYRDLQIDSPYNTYRYKGLPPGPINNPGKASILAVLFSADTRYLYFVARGDGSHIFSKNQSEHLKAKRAFNRLRRKIARQKKLKQQDKTE</sequence>
<evidence type="ECO:0000256" key="4">
    <source>
        <dbReference type="ARBA" id="ARBA00023136"/>
    </source>
</evidence>
<name>A0A7V5PNE1_CALAY</name>
<dbReference type="PANTHER" id="PTHR30518:SF2">
    <property type="entry name" value="ENDOLYTIC MUREIN TRANSGLYCOSYLASE"/>
    <property type="match status" value="1"/>
</dbReference>
<comment type="catalytic activity">
    <reaction evidence="7">
        <text>a peptidoglycan chain = a peptidoglycan chain with N-acetyl-1,6-anhydromuramyl-[peptide] at the reducing end + a peptidoglycan chain with N-acetylglucosamine at the non-reducing end.</text>
        <dbReference type="EC" id="4.2.2.29"/>
    </reaction>
</comment>
<keyword evidence="3 7" id="KW-1133">Transmembrane helix</keyword>
<dbReference type="AlphaFoldDB" id="A0A7V5PNE1"/>
<keyword evidence="1 7" id="KW-1003">Cell membrane</keyword>
<dbReference type="GO" id="GO:0071555">
    <property type="term" value="P:cell wall organization"/>
    <property type="evidence" value="ECO:0007669"/>
    <property type="project" value="UniProtKB-KW"/>
</dbReference>
<dbReference type="PANTHER" id="PTHR30518">
    <property type="entry name" value="ENDOLYTIC MUREIN TRANSGLYCOSYLASE"/>
    <property type="match status" value="1"/>
</dbReference>
<keyword evidence="5 7" id="KW-0456">Lyase</keyword>
<dbReference type="EC" id="4.2.2.29" evidence="7"/>
<comment type="caution">
    <text evidence="8">The sequence shown here is derived from an EMBL/GenBank/DDBJ whole genome shotgun (WGS) entry which is preliminary data.</text>
</comment>
<dbReference type="GO" id="GO:0009252">
    <property type="term" value="P:peptidoglycan biosynthetic process"/>
    <property type="evidence" value="ECO:0007669"/>
    <property type="project" value="UniProtKB-UniRule"/>
</dbReference>
<dbReference type="Gene3D" id="3.30.160.60">
    <property type="entry name" value="Classic Zinc Finger"/>
    <property type="match status" value="1"/>
</dbReference>
<keyword evidence="6 7" id="KW-0961">Cell wall biogenesis/degradation</keyword>
<comment type="function">
    <text evidence="7">Functions as a peptidoglycan terminase that cleaves nascent peptidoglycan strands endolytically to terminate their elongation.</text>
</comment>
<evidence type="ECO:0000256" key="3">
    <source>
        <dbReference type="ARBA" id="ARBA00022989"/>
    </source>
</evidence>
<dbReference type="HAMAP" id="MF_02065">
    <property type="entry name" value="MltG"/>
    <property type="match status" value="1"/>
</dbReference>
<dbReference type="InterPro" id="IPR003770">
    <property type="entry name" value="MLTG-like"/>
</dbReference>
<keyword evidence="4 7" id="KW-0472">Membrane</keyword>
<feature type="site" description="Important for catalytic activity" evidence="7">
    <location>
        <position position="221"/>
    </location>
</feature>
<accession>A0A7V5PNE1</accession>
<evidence type="ECO:0000256" key="1">
    <source>
        <dbReference type="ARBA" id="ARBA00022475"/>
    </source>
</evidence>